<protein>
    <submittedName>
        <fullName evidence="2">Uncharacterized protein</fullName>
    </submittedName>
</protein>
<evidence type="ECO:0000313" key="3">
    <source>
        <dbReference type="Proteomes" id="UP000811246"/>
    </source>
</evidence>
<proteinExistence type="predicted"/>
<comment type="subcellular location">
    <subcellularLocation>
        <location evidence="1">Membrane</location>
        <topology evidence="1">Single-pass type I membrane protein</topology>
    </subcellularLocation>
</comment>
<gene>
    <name evidence="2" type="ORF">I3842_09G132700</name>
</gene>
<sequence>MTFRCCDVGVFQTYFRTQSHPQVTRLIEVKFKTLIIHCKNQIRLNDDRLESEVDEKEAEIMVKVALLCTNASASLRPTMCEVVSMLEGRLAARDRILEASTYH</sequence>
<organism evidence="2 3">
    <name type="scientific">Carya illinoinensis</name>
    <name type="common">Pecan</name>
    <dbReference type="NCBI Taxonomy" id="32201"/>
    <lineage>
        <taxon>Eukaryota</taxon>
        <taxon>Viridiplantae</taxon>
        <taxon>Streptophyta</taxon>
        <taxon>Embryophyta</taxon>
        <taxon>Tracheophyta</taxon>
        <taxon>Spermatophyta</taxon>
        <taxon>Magnoliopsida</taxon>
        <taxon>eudicotyledons</taxon>
        <taxon>Gunneridae</taxon>
        <taxon>Pentapetalae</taxon>
        <taxon>rosids</taxon>
        <taxon>fabids</taxon>
        <taxon>Fagales</taxon>
        <taxon>Juglandaceae</taxon>
        <taxon>Carya</taxon>
    </lineage>
</organism>
<dbReference type="GO" id="GO:0004674">
    <property type="term" value="F:protein serine/threonine kinase activity"/>
    <property type="evidence" value="ECO:0007669"/>
    <property type="project" value="TreeGrafter"/>
</dbReference>
<name>A0A922E4U7_CARIL</name>
<evidence type="ECO:0000313" key="2">
    <source>
        <dbReference type="EMBL" id="KAG6696147.1"/>
    </source>
</evidence>
<evidence type="ECO:0000256" key="1">
    <source>
        <dbReference type="ARBA" id="ARBA00004479"/>
    </source>
</evidence>
<dbReference type="InterPro" id="IPR051824">
    <property type="entry name" value="LRR_Rcpt-Like_S/T_Kinase"/>
</dbReference>
<dbReference type="AlphaFoldDB" id="A0A922E4U7"/>
<dbReference type="Proteomes" id="UP000811246">
    <property type="component" value="Chromosome 9"/>
</dbReference>
<reference evidence="2" key="1">
    <citation type="submission" date="2021-01" db="EMBL/GenBank/DDBJ databases">
        <authorList>
            <person name="Lovell J.T."/>
            <person name="Bentley N."/>
            <person name="Bhattarai G."/>
            <person name="Jenkins J.W."/>
            <person name="Sreedasyam A."/>
            <person name="Alarcon Y."/>
            <person name="Bock C."/>
            <person name="Boston L."/>
            <person name="Carlson J."/>
            <person name="Cervantes K."/>
            <person name="Clermont K."/>
            <person name="Krom N."/>
            <person name="Kubenka K."/>
            <person name="Mamidi S."/>
            <person name="Mattison C."/>
            <person name="Monteros M."/>
            <person name="Pisani C."/>
            <person name="Plott C."/>
            <person name="Rajasekar S."/>
            <person name="Rhein H.S."/>
            <person name="Rohla C."/>
            <person name="Song M."/>
            <person name="Hilaire R.S."/>
            <person name="Shu S."/>
            <person name="Wells L."/>
            <person name="Wang X."/>
            <person name="Webber J."/>
            <person name="Heerema R.J."/>
            <person name="Klein P."/>
            <person name="Conner P."/>
            <person name="Grauke L."/>
            <person name="Grimwood J."/>
            <person name="Schmutz J."/>
            <person name="Randall J.J."/>
        </authorList>
    </citation>
    <scope>NUCLEOTIDE SEQUENCE</scope>
    <source>
        <tissue evidence="2">Leaf</tissue>
    </source>
</reference>
<dbReference type="GO" id="GO:0016020">
    <property type="term" value="C:membrane"/>
    <property type="evidence" value="ECO:0007669"/>
    <property type="project" value="UniProtKB-SubCell"/>
</dbReference>
<accession>A0A922E4U7</accession>
<dbReference type="EMBL" id="CM031833">
    <property type="protein sequence ID" value="KAG6696147.1"/>
    <property type="molecule type" value="Genomic_DNA"/>
</dbReference>
<dbReference type="PANTHER" id="PTHR48006">
    <property type="entry name" value="LEUCINE-RICH REPEAT-CONTAINING PROTEIN DDB_G0281931-RELATED"/>
    <property type="match status" value="1"/>
</dbReference>
<dbReference type="PANTHER" id="PTHR48006:SF72">
    <property type="entry name" value="LRR RECEPTOR-LIKE SERINE_THREONINE-PROTEIN KINASE RFK1-RELATED"/>
    <property type="match status" value="1"/>
</dbReference>
<comment type="caution">
    <text evidence="2">The sequence shown here is derived from an EMBL/GenBank/DDBJ whole genome shotgun (WGS) entry which is preliminary data.</text>
</comment>